<comment type="caution">
    <text evidence="1">The sequence shown here is derived from an EMBL/GenBank/DDBJ whole genome shotgun (WGS) entry which is preliminary data.</text>
</comment>
<evidence type="ECO:0000313" key="2">
    <source>
        <dbReference type="Proteomes" id="UP000253961"/>
    </source>
</evidence>
<dbReference type="Proteomes" id="UP000253961">
    <property type="component" value="Unassembled WGS sequence"/>
</dbReference>
<gene>
    <name evidence="1" type="ORF">DU508_22925</name>
</gene>
<accession>A0A369PT95</accession>
<dbReference type="AlphaFoldDB" id="A0A369PT95"/>
<keyword evidence="2" id="KW-1185">Reference proteome</keyword>
<protein>
    <submittedName>
        <fullName evidence="1">Uncharacterized protein</fullName>
    </submittedName>
</protein>
<reference evidence="1 2" key="1">
    <citation type="submission" date="2018-07" db="EMBL/GenBank/DDBJ databases">
        <title>Pedobacter sp. nov., isolated from soil.</title>
        <authorList>
            <person name="Zhou L.Y."/>
            <person name="Du Z.J."/>
        </authorList>
    </citation>
    <scope>NUCLEOTIDE SEQUENCE [LARGE SCALE GENOMIC DNA]</scope>
    <source>
        <strain evidence="1 2">JDX94</strain>
    </source>
</reference>
<name>A0A369PT95_9SPHI</name>
<dbReference type="RefSeq" id="WP_115405000.1">
    <property type="nucleotide sequence ID" value="NZ_QPKV01000016.1"/>
</dbReference>
<organism evidence="1 2">
    <name type="scientific">Pedobacter chinensis</name>
    <dbReference type="NCBI Taxonomy" id="2282421"/>
    <lineage>
        <taxon>Bacteria</taxon>
        <taxon>Pseudomonadati</taxon>
        <taxon>Bacteroidota</taxon>
        <taxon>Sphingobacteriia</taxon>
        <taxon>Sphingobacteriales</taxon>
        <taxon>Sphingobacteriaceae</taxon>
        <taxon>Pedobacter</taxon>
    </lineage>
</organism>
<proteinExistence type="predicted"/>
<evidence type="ECO:0000313" key="1">
    <source>
        <dbReference type="EMBL" id="RDC54187.1"/>
    </source>
</evidence>
<dbReference type="EMBL" id="QPKV01000016">
    <property type="protein sequence ID" value="RDC54187.1"/>
    <property type="molecule type" value="Genomic_DNA"/>
</dbReference>
<sequence length="91" mass="10611">MKKDVYNSEVEDFSIESIQKFAEIKNLATSEARKIAFGKLSNFEKSSFWRYHISEAMKDFGVQQNTLLKEIYTQIKPSVYDSIGNDRSNIY</sequence>